<evidence type="ECO:0000256" key="3">
    <source>
        <dbReference type="ARBA" id="ARBA00022737"/>
    </source>
</evidence>
<keyword evidence="2" id="KW-0963">Cytoplasm</keyword>
<dbReference type="PANTHER" id="PTHR46630">
    <property type="entry name" value="TETRATRICOPEPTIDE REPEAT PROTEIN 29"/>
    <property type="match status" value="1"/>
</dbReference>
<evidence type="ECO:0000256" key="2">
    <source>
        <dbReference type="ARBA" id="ARBA00022490"/>
    </source>
</evidence>
<dbReference type="InterPro" id="IPR011990">
    <property type="entry name" value="TPR-like_helical_dom_sf"/>
</dbReference>
<feature type="compositionally biased region" description="Polar residues" evidence="8">
    <location>
        <begin position="486"/>
        <end position="495"/>
    </location>
</feature>
<proteinExistence type="predicted"/>
<feature type="region of interest" description="Disordered" evidence="8">
    <location>
        <begin position="479"/>
        <end position="501"/>
    </location>
</feature>
<dbReference type="EMBL" id="JAACXV010000414">
    <property type="protein sequence ID" value="KAF7277731.1"/>
    <property type="molecule type" value="Genomic_DNA"/>
</dbReference>
<gene>
    <name evidence="9" type="ORF">GWI33_009278</name>
</gene>
<evidence type="ECO:0000256" key="5">
    <source>
        <dbReference type="ARBA" id="ARBA00040665"/>
    </source>
</evidence>
<dbReference type="GO" id="GO:0005929">
    <property type="term" value="C:cilium"/>
    <property type="evidence" value="ECO:0007669"/>
    <property type="project" value="TreeGrafter"/>
</dbReference>
<dbReference type="AlphaFoldDB" id="A0A834IEZ7"/>
<dbReference type="Gene3D" id="1.25.40.10">
    <property type="entry name" value="Tetratricopeptide repeat domain"/>
    <property type="match status" value="1"/>
</dbReference>
<organism evidence="9 10">
    <name type="scientific">Rhynchophorus ferrugineus</name>
    <name type="common">Red palm weevil</name>
    <name type="synonym">Curculio ferrugineus</name>
    <dbReference type="NCBI Taxonomy" id="354439"/>
    <lineage>
        <taxon>Eukaryota</taxon>
        <taxon>Metazoa</taxon>
        <taxon>Ecdysozoa</taxon>
        <taxon>Arthropoda</taxon>
        <taxon>Hexapoda</taxon>
        <taxon>Insecta</taxon>
        <taxon>Pterygota</taxon>
        <taxon>Neoptera</taxon>
        <taxon>Endopterygota</taxon>
        <taxon>Coleoptera</taxon>
        <taxon>Polyphaga</taxon>
        <taxon>Cucujiformia</taxon>
        <taxon>Curculionidae</taxon>
        <taxon>Dryophthorinae</taxon>
        <taxon>Rhynchophorus</taxon>
    </lineage>
</organism>
<evidence type="ECO:0000256" key="1">
    <source>
        <dbReference type="ARBA" id="ARBA00004496"/>
    </source>
</evidence>
<feature type="coiled-coil region" evidence="7">
    <location>
        <begin position="17"/>
        <end position="44"/>
    </location>
</feature>
<evidence type="ECO:0000256" key="8">
    <source>
        <dbReference type="SAM" id="MobiDB-lite"/>
    </source>
</evidence>
<name>A0A834IEZ7_RHYFE</name>
<keyword evidence="10" id="KW-1185">Reference proteome</keyword>
<protein>
    <recommendedName>
        <fullName evidence="5">Tetratricopeptide repeat protein 29</fullName>
    </recommendedName>
</protein>
<dbReference type="InterPro" id="IPR051476">
    <property type="entry name" value="Bac_ResReg_Asp_Phosphatase"/>
</dbReference>
<keyword evidence="3" id="KW-0677">Repeat</keyword>
<dbReference type="Proteomes" id="UP000625711">
    <property type="component" value="Unassembled WGS sequence"/>
</dbReference>
<keyword evidence="4" id="KW-0802">TPR repeat</keyword>
<dbReference type="OrthoDB" id="7594656at2759"/>
<accession>A0A834IEZ7</accession>
<dbReference type="GO" id="GO:0005737">
    <property type="term" value="C:cytoplasm"/>
    <property type="evidence" value="ECO:0007669"/>
    <property type="project" value="UniProtKB-SubCell"/>
</dbReference>
<dbReference type="GO" id="GO:0003341">
    <property type="term" value="P:cilium movement"/>
    <property type="evidence" value="ECO:0007669"/>
    <property type="project" value="TreeGrafter"/>
</dbReference>
<evidence type="ECO:0000313" key="10">
    <source>
        <dbReference type="Proteomes" id="UP000625711"/>
    </source>
</evidence>
<evidence type="ECO:0000256" key="6">
    <source>
        <dbReference type="ARBA" id="ARBA00044739"/>
    </source>
</evidence>
<keyword evidence="7" id="KW-0175">Coiled coil</keyword>
<evidence type="ECO:0000256" key="4">
    <source>
        <dbReference type="ARBA" id="ARBA00022803"/>
    </source>
</evidence>
<comment type="caution">
    <text evidence="9">The sequence shown here is derived from an EMBL/GenBank/DDBJ whole genome shotgun (WGS) entry which is preliminary data.</text>
</comment>
<evidence type="ECO:0000256" key="7">
    <source>
        <dbReference type="SAM" id="Coils"/>
    </source>
</evidence>
<dbReference type="PANTHER" id="PTHR46630:SF1">
    <property type="entry name" value="TETRATRICOPEPTIDE REPEAT PROTEIN 29"/>
    <property type="match status" value="1"/>
</dbReference>
<sequence length="508" mass="59274">MDKATSNYSSSFEENLLKREKKRKLETKREIEKMRAELPKYNLNDIRQFKLPYHEALLLQLEESGYANTEEYIKYMFDFQEQLRISAGPHSNMWNRPILKHSDVELRKLSEALIKAEDYHNKRNYNAETEVLLITAIDFCFNTKDWFWLGEQVLMKGLKNAMAYQSTGKHESLARYIYAKLLIEKVMDYENAEMHLNISRKLSAGKSWNIKQFFPDLADSTTLFMNANYLLHLCYMRQARHWAKIDLKYAIEFAVLAKKRANEACYHDGETEALLLKGQCEVNTSDLKGAINTFNKAYYIQSKIKSEVGMCQARVELSKAYLMYGNTNLALQHLLHLKEMAELHNLTFYLAQAYRYLGEFYLNNGEPGKATPLLSDALDIFYKTGAIAQADQVRKLEALSSGLELMPQYIELIRQTGRECDKWFENLIKLVRWKDLREPFYEKKESGLLPEIFSHLSQKPGEETKEKQMDNILELKDETVVEEESSSQLPAPENSNVKEVETKYIAYE</sequence>
<evidence type="ECO:0000313" key="9">
    <source>
        <dbReference type="EMBL" id="KAF7277731.1"/>
    </source>
</evidence>
<reference evidence="9" key="1">
    <citation type="submission" date="2020-08" db="EMBL/GenBank/DDBJ databases">
        <title>Genome sequencing and assembly of the red palm weevil Rhynchophorus ferrugineus.</title>
        <authorList>
            <person name="Dias G.B."/>
            <person name="Bergman C.M."/>
            <person name="Manee M."/>
        </authorList>
    </citation>
    <scope>NUCLEOTIDE SEQUENCE</scope>
    <source>
        <strain evidence="9">AA-2017</strain>
        <tissue evidence="9">Whole larva</tissue>
    </source>
</reference>
<comment type="function">
    <text evidence="6">Axonemal protein which is implicated in axonemal and/or peri-axonemal structure assembly and regulates flagellum assembly and beating and therefore sperm motility.</text>
</comment>
<dbReference type="SUPFAM" id="SSF48452">
    <property type="entry name" value="TPR-like"/>
    <property type="match status" value="1"/>
</dbReference>
<comment type="subcellular location">
    <subcellularLocation>
        <location evidence="1">Cytoplasm</location>
    </subcellularLocation>
</comment>